<proteinExistence type="predicted"/>
<comment type="subcellular location">
    <subcellularLocation>
        <location evidence="1">Membrane</location>
        <topology evidence="1">Multi-pass membrane protein</topology>
    </subcellularLocation>
</comment>
<dbReference type="GO" id="GO:0005248">
    <property type="term" value="F:voltage-gated sodium channel activity"/>
    <property type="evidence" value="ECO:0007669"/>
    <property type="project" value="TreeGrafter"/>
</dbReference>
<feature type="transmembrane region" description="Helical" evidence="12">
    <location>
        <begin position="410"/>
        <end position="434"/>
    </location>
</feature>
<feature type="transmembrane region" description="Helical" evidence="12">
    <location>
        <begin position="478"/>
        <end position="502"/>
    </location>
</feature>
<feature type="compositionally biased region" description="Basic residues" evidence="11">
    <location>
        <begin position="1571"/>
        <end position="1581"/>
    </location>
</feature>
<feature type="region of interest" description="Disordered" evidence="11">
    <location>
        <begin position="1532"/>
        <end position="1594"/>
    </location>
</feature>
<sequence>MARRNGPPAVQEALFEDPPAPEVQGQSGRRYHSTSLCWLRPSDQPRCAAILLVEARWFDPFILTIILANCATMAWESPLDPPGTWKAGVLDVTEWFFLYIFTTELVAKVIAYGFMMHEGSYLQDPWCQLDFVVVSFAWLPLLFPSMGNYSVLRALRALRPLRSLRLVPGMAVLISSIISTVPKLANVLALCGFIFLVFGIVGMELFKGTLHYRCALPGFEELPGHPRPERSLDEVVPLGSTLDAALGTAIDEAGLAPRPLLGVLHPARARSLEGLANQTAASTSAALAVAQLHPLFLPVLRRLRIIEPYKSSGETSEGGGKPEDSSGDPDEAAIDAQKAFDTGEACNPQLPHHPQCAPGAKCRYFAQAPFAGLMSFDNIGVACIVILQTITFDTWTEAMYALMSAFSPSACIFFVLIVVLGGFFVINLFLAVILQETVTSVWWGNLSTLAVLLNMALMCMPYESMSDAYEAQLEQGQLVISWIFIGEMGLKLLGLGCVGYWADGWNQLDGSIVIMSMAEMTITALFADTGTNLSFLRILRMLRVVRILRLMKSWKGLYKIIVTFGKVLPQLSNIFVLMAVTIQIFALVGMQILGGRYNPSTGYSTIPCPGGECQDDALEEKPRYHFDYFFPAITTCFIVMTALDVPRLDRSSELAALLRLLNLVWTTIFACELTLKVIAYGFACTERAYVNDPWNLLDLAIVTSSFLVLLAGTFPPLANLKSLRVLRVLRPLRLLARHEGMKLIIISLIKTMPAVSNALGVVLAFQLVFAILGMQMFMGELGSCTDPAIRTPDLCHPPPSPSNFKAYTGLAIARTEASADVAPSLLSYSYEDEYRPLPPQPPSSPLPPSVPSLAAMLSIWAGGLGELGGAEAADGRGPSTFGTSALVLQREQVGRRLERGALPEQVVAPSDAPKAAPKAEDGGIISSSRTRLTSKGRGERMVLASGRRRLKGGGGGGINGDVRWSNPPLGSFDSFGSAMLLLYIMSTGDGWDQIMFATMDVTEPGHAPERNDFSASAIFSILWLFIGCFFALNLFVGVVVDQFNRIQKEEGGSATMTEEQLQWVDTMKNAAQTKAIIAVKPPVGCCRLLVYRLVTSNLFDGFITSVIVVNVAVMATDFWGIEQNEKSYALYTQSLRAFGYVYYTEATLKIFALGCAGYFGDAWCRFDFFLVVTTLLDEFASELLAKVLPIPPLLLRVLRVLRILRILRLLKGAREVRNLIMTLVFSFPSLINVGSILLLLIYMFAVLGINVFTWVAHQESITRVRNFESLGNAMLLLVQCLTGDNWSMIMLELMVDETSGRCTEAEGNCGSRLAIPFFLAFQLLAAFVFLNLVVAVILDNFTTLGNVKTDLVSRNDIEFFTEAWAAFDPDATQKIPAERLPELVMQLPPPMGLMGVTGVKRTAGLSKEVIKLCSSLQVRQANGTLAKLRQVEGKVEFAQVLEALVNRNFKVNEILIEEVADRAKPVAAVRPLPFGPPPPGKGETSGAELSEAERGKFEDDVAQLFAIKFVFSKYADKFRRWADRAMAGRTKGRVRAGAGGKAAVAQAQTGKPRRVRSRKTEPLALVATAARRSRRPRRVRSRKTEPLAPVIAPV</sequence>
<feature type="transmembrane region" description="Helical" evidence="12">
    <location>
        <begin position="440"/>
        <end position="457"/>
    </location>
</feature>
<feature type="transmembrane region" description="Helical" evidence="12">
    <location>
        <begin position="1140"/>
        <end position="1159"/>
    </location>
</feature>
<feature type="transmembrane region" description="Helical" evidence="12">
    <location>
        <begin position="628"/>
        <end position="645"/>
    </location>
</feature>
<feature type="region of interest" description="Disordered" evidence="11">
    <location>
        <begin position="311"/>
        <end position="331"/>
    </location>
</feature>
<dbReference type="PANTHER" id="PTHR10037:SF62">
    <property type="entry name" value="SODIUM CHANNEL PROTEIN 60E"/>
    <property type="match status" value="1"/>
</dbReference>
<dbReference type="FunFam" id="1.20.120.350:FF:000009">
    <property type="entry name" value="Voltage-dependent T-type calcium channel subunit alpha"/>
    <property type="match status" value="1"/>
</dbReference>
<keyword evidence="9" id="KW-0325">Glycoprotein</keyword>
<feature type="transmembrane region" description="Helical" evidence="12">
    <location>
        <begin position="96"/>
        <end position="115"/>
    </location>
</feature>
<protein>
    <submittedName>
        <fullName evidence="14">Voltage-gated ion channel superfamily</fullName>
    </submittedName>
</protein>
<keyword evidence="5" id="KW-0851">Voltage-gated channel</keyword>
<evidence type="ECO:0000256" key="12">
    <source>
        <dbReference type="SAM" id="Phobius"/>
    </source>
</evidence>
<evidence type="ECO:0000256" key="2">
    <source>
        <dbReference type="ARBA" id="ARBA00022448"/>
    </source>
</evidence>
<feature type="transmembrane region" description="Helical" evidence="12">
    <location>
        <begin position="1313"/>
        <end position="1338"/>
    </location>
</feature>
<gene>
    <name evidence="14" type="ORF">Ctob_011000</name>
</gene>
<evidence type="ECO:0000256" key="9">
    <source>
        <dbReference type="ARBA" id="ARBA00023180"/>
    </source>
</evidence>
<dbReference type="EMBL" id="JWZX01001720">
    <property type="protein sequence ID" value="KOO32634.1"/>
    <property type="molecule type" value="Genomic_DNA"/>
</dbReference>
<feature type="transmembrane region" description="Helical" evidence="12">
    <location>
        <begin position="657"/>
        <end position="679"/>
    </location>
</feature>
<feature type="transmembrane region" description="Helical" evidence="12">
    <location>
        <begin position="131"/>
        <end position="152"/>
    </location>
</feature>
<feature type="transmembrane region" description="Helical" evidence="12">
    <location>
        <begin position="1017"/>
        <end position="1040"/>
    </location>
</feature>
<dbReference type="Gene3D" id="1.20.120.350">
    <property type="entry name" value="Voltage-gated potassium channels. Chain C"/>
    <property type="match status" value="4"/>
</dbReference>
<evidence type="ECO:0000256" key="3">
    <source>
        <dbReference type="ARBA" id="ARBA00022692"/>
    </source>
</evidence>
<keyword evidence="15" id="KW-1185">Reference proteome</keyword>
<keyword evidence="2" id="KW-0813">Transport</keyword>
<feature type="transmembrane region" description="Helical" evidence="12">
    <location>
        <begin position="164"/>
        <end position="181"/>
    </location>
</feature>
<feature type="domain" description="Ion transport" evidence="13">
    <location>
        <begin position="1097"/>
        <end position="1343"/>
    </location>
</feature>
<evidence type="ECO:0000256" key="5">
    <source>
        <dbReference type="ARBA" id="ARBA00022882"/>
    </source>
</evidence>
<evidence type="ECO:0000256" key="6">
    <source>
        <dbReference type="ARBA" id="ARBA00022989"/>
    </source>
</evidence>
<dbReference type="PANTHER" id="PTHR10037">
    <property type="entry name" value="VOLTAGE-GATED CATION CHANNEL CALCIUM AND SODIUM"/>
    <property type="match status" value="1"/>
</dbReference>
<dbReference type="InterPro" id="IPR043203">
    <property type="entry name" value="VGCC_Ca_Na"/>
</dbReference>
<comment type="caution">
    <text evidence="14">The sequence shown here is derived from an EMBL/GenBank/DDBJ whole genome shotgun (WGS) entry which is preliminary data.</text>
</comment>
<dbReference type="SUPFAM" id="SSF81324">
    <property type="entry name" value="Voltage-gated potassium channels"/>
    <property type="match status" value="4"/>
</dbReference>
<evidence type="ECO:0000256" key="8">
    <source>
        <dbReference type="ARBA" id="ARBA00023136"/>
    </source>
</evidence>
<feature type="transmembrane region" description="Helical" evidence="12">
    <location>
        <begin position="1219"/>
        <end position="1245"/>
    </location>
</feature>
<evidence type="ECO:0000256" key="10">
    <source>
        <dbReference type="ARBA" id="ARBA00023303"/>
    </source>
</evidence>
<dbReference type="Pfam" id="PF00520">
    <property type="entry name" value="Ion_trans"/>
    <property type="match status" value="3"/>
</dbReference>
<keyword evidence="8 12" id="KW-0472">Membrane</keyword>
<evidence type="ECO:0000256" key="7">
    <source>
        <dbReference type="ARBA" id="ARBA00023065"/>
    </source>
</evidence>
<feature type="region of interest" description="Disordered" evidence="11">
    <location>
        <begin position="1470"/>
        <end position="1492"/>
    </location>
</feature>
<feature type="compositionally biased region" description="Low complexity" evidence="11">
    <location>
        <begin position="1541"/>
        <end position="1550"/>
    </location>
</feature>
<dbReference type="OrthoDB" id="431720at2759"/>
<keyword evidence="10" id="KW-0407">Ion channel</keyword>
<evidence type="ECO:0000256" key="1">
    <source>
        <dbReference type="ARBA" id="ARBA00004141"/>
    </source>
</evidence>
<keyword evidence="6 12" id="KW-1133">Transmembrane helix</keyword>
<dbReference type="GO" id="GO:0001518">
    <property type="term" value="C:voltage-gated sodium channel complex"/>
    <property type="evidence" value="ECO:0007669"/>
    <property type="project" value="TreeGrafter"/>
</dbReference>
<dbReference type="InterPro" id="IPR005821">
    <property type="entry name" value="Ion_trans_dom"/>
</dbReference>
<dbReference type="Proteomes" id="UP000037460">
    <property type="component" value="Unassembled WGS sequence"/>
</dbReference>
<reference evidence="15" key="1">
    <citation type="journal article" date="2015" name="PLoS Genet.">
        <title>Genome Sequence and Transcriptome Analyses of Chrysochromulina tobin: Metabolic Tools for Enhanced Algal Fitness in the Prominent Order Prymnesiales (Haptophyceae).</title>
        <authorList>
            <person name="Hovde B.T."/>
            <person name="Deodato C.R."/>
            <person name="Hunsperger H.M."/>
            <person name="Ryken S.A."/>
            <person name="Yost W."/>
            <person name="Jha R.K."/>
            <person name="Patterson J."/>
            <person name="Monnat R.J. Jr."/>
            <person name="Barlow S.B."/>
            <person name="Starkenburg S.R."/>
            <person name="Cattolico R.A."/>
        </authorList>
    </citation>
    <scope>NUCLEOTIDE SEQUENCE</scope>
    <source>
        <strain evidence="15">CCMP291</strain>
    </source>
</reference>
<keyword evidence="7" id="KW-0406">Ion transport</keyword>
<feature type="transmembrane region" description="Helical" evidence="12">
    <location>
        <begin position="699"/>
        <end position="720"/>
    </location>
</feature>
<evidence type="ECO:0000313" key="15">
    <source>
        <dbReference type="Proteomes" id="UP000037460"/>
    </source>
</evidence>
<dbReference type="InterPro" id="IPR027359">
    <property type="entry name" value="Volt_channel_dom_sf"/>
</dbReference>
<feature type="domain" description="Ion transport" evidence="13">
    <location>
        <begin position="626"/>
        <end position="1050"/>
    </location>
</feature>
<feature type="domain" description="Ion transport" evidence="13">
    <location>
        <begin position="56"/>
        <end position="435"/>
    </location>
</feature>
<accession>A0A0M0K1F3</accession>
<evidence type="ECO:0000256" key="11">
    <source>
        <dbReference type="SAM" id="MobiDB-lite"/>
    </source>
</evidence>
<name>A0A0M0K1F3_9EUKA</name>
<feature type="transmembrane region" description="Helical" evidence="12">
    <location>
        <begin position="755"/>
        <end position="773"/>
    </location>
</feature>
<evidence type="ECO:0000256" key="4">
    <source>
        <dbReference type="ARBA" id="ARBA00022737"/>
    </source>
</evidence>
<feature type="region of interest" description="Disordered" evidence="11">
    <location>
        <begin position="1"/>
        <end position="28"/>
    </location>
</feature>
<keyword evidence="3 12" id="KW-0812">Transmembrane</keyword>
<evidence type="ECO:0000313" key="14">
    <source>
        <dbReference type="EMBL" id="KOO32634.1"/>
    </source>
</evidence>
<evidence type="ECO:0000259" key="13">
    <source>
        <dbReference type="Pfam" id="PF00520"/>
    </source>
</evidence>
<feature type="transmembrane region" description="Helical" evidence="12">
    <location>
        <begin position="574"/>
        <end position="593"/>
    </location>
</feature>
<feature type="transmembrane region" description="Helical" evidence="12">
    <location>
        <begin position="187"/>
        <end position="206"/>
    </location>
</feature>
<dbReference type="Gene3D" id="1.10.238.10">
    <property type="entry name" value="EF-hand"/>
    <property type="match status" value="1"/>
</dbReference>
<organism evidence="14 15">
    <name type="scientific">Chrysochromulina tobinii</name>
    <dbReference type="NCBI Taxonomy" id="1460289"/>
    <lineage>
        <taxon>Eukaryota</taxon>
        <taxon>Haptista</taxon>
        <taxon>Haptophyta</taxon>
        <taxon>Prymnesiophyceae</taxon>
        <taxon>Prymnesiales</taxon>
        <taxon>Chrysochromulinaceae</taxon>
        <taxon>Chrysochromulina</taxon>
    </lineage>
</organism>
<keyword evidence="4" id="KW-0677">Repeat</keyword>
<dbReference type="Gene3D" id="1.10.287.70">
    <property type="match status" value="4"/>
</dbReference>